<evidence type="ECO:0000313" key="2">
    <source>
        <dbReference type="EMBL" id="GMA86636.1"/>
    </source>
</evidence>
<dbReference type="PANTHER" id="PTHR38074:SF1">
    <property type="entry name" value="ALTERED INHERITANCE OF MITOCHONDRIA PROTEIN 24, MITOCHONDRIAL"/>
    <property type="match status" value="1"/>
</dbReference>
<dbReference type="Pfam" id="PF01987">
    <property type="entry name" value="AIM24"/>
    <property type="match status" value="1"/>
</dbReference>
<gene>
    <name evidence="2" type="ORF">GCM10025868_18860</name>
</gene>
<evidence type="ECO:0000313" key="3">
    <source>
        <dbReference type="Proteomes" id="UP001157017"/>
    </source>
</evidence>
<comment type="caution">
    <text evidence="2">The sequence shown here is derived from an EMBL/GenBank/DDBJ whole genome shotgun (WGS) entry which is preliminary data.</text>
</comment>
<feature type="region of interest" description="Disordered" evidence="1">
    <location>
        <begin position="99"/>
        <end position="147"/>
    </location>
</feature>
<accession>A0ABQ6JEK5</accession>
<reference evidence="3" key="1">
    <citation type="journal article" date="2019" name="Int. J. Syst. Evol. Microbiol.">
        <title>The Global Catalogue of Microorganisms (GCM) 10K type strain sequencing project: providing services to taxonomists for standard genome sequencing and annotation.</title>
        <authorList>
            <consortium name="The Broad Institute Genomics Platform"/>
            <consortium name="The Broad Institute Genome Sequencing Center for Infectious Disease"/>
            <person name="Wu L."/>
            <person name="Ma J."/>
        </authorList>
    </citation>
    <scope>NUCLEOTIDE SEQUENCE [LARGE SCALE GENOMIC DNA]</scope>
    <source>
        <strain evidence="3">NBRC 108730</strain>
    </source>
</reference>
<dbReference type="SUPFAM" id="SSF51219">
    <property type="entry name" value="TRAP-like"/>
    <property type="match status" value="1"/>
</dbReference>
<protein>
    <recommendedName>
        <fullName evidence="4">AIM24 family protein</fullName>
    </recommendedName>
</protein>
<dbReference type="InterPro" id="IPR016031">
    <property type="entry name" value="Trp_RNA-bd_attenuator-like_dom"/>
</dbReference>
<proteinExistence type="predicted"/>
<dbReference type="Proteomes" id="UP001157017">
    <property type="component" value="Unassembled WGS sequence"/>
</dbReference>
<dbReference type="Gene3D" id="3.60.160.10">
    <property type="entry name" value="Mitochondrial biogenesis AIM24"/>
    <property type="match status" value="1"/>
</dbReference>
<feature type="compositionally biased region" description="Basic residues" evidence="1">
    <location>
        <begin position="127"/>
        <end position="147"/>
    </location>
</feature>
<organism evidence="2 3">
    <name type="scientific">Angustibacter aerolatus</name>
    <dbReference type="NCBI Taxonomy" id="1162965"/>
    <lineage>
        <taxon>Bacteria</taxon>
        <taxon>Bacillati</taxon>
        <taxon>Actinomycetota</taxon>
        <taxon>Actinomycetes</taxon>
        <taxon>Kineosporiales</taxon>
        <taxon>Kineosporiaceae</taxon>
    </lineage>
</organism>
<dbReference type="InterPro" id="IPR002838">
    <property type="entry name" value="AIM24"/>
</dbReference>
<sequence length="167" mass="17633">MAYVLENSKVVRVPVQPGRHVVARRGAMLAYTGQVAFYPAQSGQAGGGGVGGVGGVGGIMGMAGRAMAGESSPLMVADGSGEVLYGYAGLHITLVEARRREHAERRGRPAARARRSPPVDRRVPRSAGRHPRRGARRGHRAGPVHHAACRGRARSRCSPTAGAWRCR</sequence>
<dbReference type="PANTHER" id="PTHR38074">
    <property type="entry name" value="ALTERED INHERITANCE OF MITOCHONDRIA PROTEIN 24, MITOCHONDRIAL"/>
    <property type="match status" value="1"/>
</dbReference>
<evidence type="ECO:0000256" key="1">
    <source>
        <dbReference type="SAM" id="MobiDB-lite"/>
    </source>
</evidence>
<dbReference type="EMBL" id="BSUZ01000001">
    <property type="protein sequence ID" value="GMA86636.1"/>
    <property type="molecule type" value="Genomic_DNA"/>
</dbReference>
<dbReference type="InterPro" id="IPR036983">
    <property type="entry name" value="AIM24_sf"/>
</dbReference>
<name>A0ABQ6JEK5_9ACTN</name>
<keyword evidence="3" id="KW-1185">Reference proteome</keyword>
<evidence type="ECO:0008006" key="4">
    <source>
        <dbReference type="Google" id="ProtNLM"/>
    </source>
</evidence>